<evidence type="ECO:0000256" key="1">
    <source>
        <dbReference type="ARBA" id="ARBA00010609"/>
    </source>
</evidence>
<keyword evidence="3" id="KW-0560">Oxidoreductase</keyword>
<comment type="caution">
    <text evidence="8">The sequence shown here is derived from an EMBL/GenBank/DDBJ whole genome shotgun (WGS) entry which is preliminary data.</text>
</comment>
<dbReference type="Pfam" id="PF00394">
    <property type="entry name" value="Cu-oxidase"/>
    <property type="match status" value="1"/>
</dbReference>
<dbReference type="CDD" id="cd13901">
    <property type="entry name" value="CuRO_3_MaLCC_like"/>
    <property type="match status" value="1"/>
</dbReference>
<dbReference type="SUPFAM" id="SSF49503">
    <property type="entry name" value="Cupredoxins"/>
    <property type="match status" value="3"/>
</dbReference>
<dbReference type="Pfam" id="PF07731">
    <property type="entry name" value="Cu-oxidase_2"/>
    <property type="match status" value="1"/>
</dbReference>
<evidence type="ECO:0000256" key="4">
    <source>
        <dbReference type="ARBA" id="ARBA00023008"/>
    </source>
</evidence>
<feature type="domain" description="Plastocyanin-like" evidence="6">
    <location>
        <begin position="322"/>
        <end position="436"/>
    </location>
</feature>
<comment type="similarity">
    <text evidence="1">Belongs to the multicopper oxidase family.</text>
</comment>
<evidence type="ECO:0000259" key="7">
    <source>
        <dbReference type="Pfam" id="PF07732"/>
    </source>
</evidence>
<keyword evidence="9" id="KW-1185">Reference proteome</keyword>
<organism evidence="8 9">
    <name type="scientific">Aspergillus keveii</name>
    <dbReference type="NCBI Taxonomy" id="714993"/>
    <lineage>
        <taxon>Eukaryota</taxon>
        <taxon>Fungi</taxon>
        <taxon>Dikarya</taxon>
        <taxon>Ascomycota</taxon>
        <taxon>Pezizomycotina</taxon>
        <taxon>Eurotiomycetes</taxon>
        <taxon>Eurotiomycetidae</taxon>
        <taxon>Eurotiales</taxon>
        <taxon>Aspergillaceae</taxon>
        <taxon>Aspergillus</taxon>
        <taxon>Aspergillus subgen. Nidulantes</taxon>
    </lineage>
</organism>
<gene>
    <name evidence="8" type="ORF">BJX66DRAFT_309433</name>
</gene>
<evidence type="ECO:0000313" key="8">
    <source>
        <dbReference type="EMBL" id="KAL2788154.1"/>
    </source>
</evidence>
<evidence type="ECO:0000313" key="9">
    <source>
        <dbReference type="Proteomes" id="UP001610563"/>
    </source>
</evidence>
<dbReference type="CDD" id="cd13880">
    <property type="entry name" value="CuRO_2_MaLCC_like"/>
    <property type="match status" value="1"/>
</dbReference>
<protein>
    <submittedName>
        <fullName evidence="8">Cupredoxin</fullName>
    </submittedName>
</protein>
<dbReference type="PANTHER" id="PTHR11709">
    <property type="entry name" value="MULTI-COPPER OXIDASE"/>
    <property type="match status" value="1"/>
</dbReference>
<proteinExistence type="inferred from homology"/>
<feature type="domain" description="Plastocyanin-like" evidence="7">
    <location>
        <begin position="3"/>
        <end position="73"/>
    </location>
</feature>
<dbReference type="InterPro" id="IPR011706">
    <property type="entry name" value="Cu-oxidase_C"/>
</dbReference>
<name>A0ABR4FY11_9EURO</name>
<reference evidence="8 9" key="1">
    <citation type="submission" date="2024-07" db="EMBL/GenBank/DDBJ databases">
        <title>Section-level genome sequencing and comparative genomics of Aspergillus sections Usti and Cavernicolus.</title>
        <authorList>
            <consortium name="Lawrence Berkeley National Laboratory"/>
            <person name="Nybo J.L."/>
            <person name="Vesth T.C."/>
            <person name="Theobald S."/>
            <person name="Frisvad J.C."/>
            <person name="Larsen T.O."/>
            <person name="Kjaerboelling I."/>
            <person name="Rothschild-Mancinelli K."/>
            <person name="Lyhne E.K."/>
            <person name="Kogle M.E."/>
            <person name="Barry K."/>
            <person name="Clum A."/>
            <person name="Na H."/>
            <person name="Ledsgaard L."/>
            <person name="Lin J."/>
            <person name="Lipzen A."/>
            <person name="Kuo A."/>
            <person name="Riley R."/>
            <person name="Mondo S."/>
            <person name="Labutti K."/>
            <person name="Haridas S."/>
            <person name="Pangalinan J."/>
            <person name="Salamov A.A."/>
            <person name="Simmons B.A."/>
            <person name="Magnuson J.K."/>
            <person name="Chen J."/>
            <person name="Drula E."/>
            <person name="Henrissat B."/>
            <person name="Wiebenga A."/>
            <person name="Lubbers R.J."/>
            <person name="Gomes A.C."/>
            <person name="Makela M.R."/>
            <person name="Stajich J."/>
            <person name="Grigoriev I.V."/>
            <person name="Mortensen U.H."/>
            <person name="De Vries R.P."/>
            <person name="Baker S.E."/>
            <person name="Andersen M.R."/>
        </authorList>
    </citation>
    <scope>NUCLEOTIDE SEQUENCE [LARGE SCALE GENOMIC DNA]</scope>
    <source>
        <strain evidence="8 9">CBS 209.92</strain>
    </source>
</reference>
<dbReference type="InterPro" id="IPR002355">
    <property type="entry name" value="Cu_oxidase_Cu_BS"/>
</dbReference>
<dbReference type="Pfam" id="PF07732">
    <property type="entry name" value="Cu-oxidase_3"/>
    <property type="match status" value="1"/>
</dbReference>
<dbReference type="EMBL" id="JBFTWV010000084">
    <property type="protein sequence ID" value="KAL2788154.1"/>
    <property type="molecule type" value="Genomic_DNA"/>
</dbReference>
<keyword evidence="2" id="KW-0479">Metal-binding</keyword>
<evidence type="ECO:0000259" key="6">
    <source>
        <dbReference type="Pfam" id="PF07731"/>
    </source>
</evidence>
<dbReference type="Gene3D" id="2.60.40.420">
    <property type="entry name" value="Cupredoxins - blue copper proteins"/>
    <property type="match status" value="3"/>
</dbReference>
<dbReference type="InterPro" id="IPR045087">
    <property type="entry name" value="Cu-oxidase_fam"/>
</dbReference>
<keyword evidence="4" id="KW-0186">Copper</keyword>
<evidence type="ECO:0000256" key="2">
    <source>
        <dbReference type="ARBA" id="ARBA00022723"/>
    </source>
</evidence>
<dbReference type="PROSITE" id="PS00079">
    <property type="entry name" value="MULTICOPPER_OXIDASE1"/>
    <property type="match status" value="1"/>
</dbReference>
<sequence>MQHNGTAIHWHGIRMLNTNHYDGVPGVTQCPIAPGETMTYRFRATQYGTSWYHSHFSFQLVDGVYGPLVIHGSTSADYDVDVGSVFLSEWSHVTSSVEWETAWKFGGRLIVSTPVSASGLINGMNVYPCTGSDPACHGTGRRFELRFRRGKRYLLRLVNPQADGWLKFSIDNHDFLVVANDLVPIVPYRTNNVIITSGQRYDIVVEANQDVANYWMRATPQVTPCQAPENEYPNNIRGIIRYEGASTTADPISAPWPLSQSCGDEPYDKLVPYMAKNVEGGISETWLRIGWYFQLNVIFHWTIGTRDLLIDWENPTNLLIAEGESIFPSEYNIYEVPSRNQWTYWIIQDTSVINAWHPFHLHGHDFYLLAQGQGLYNRFSVRLNLRNPPRRDTATMPGGGYIVIAFPSDNPGSWLFHCHIAWHASQGLSLQFIEREPEIPGVIDDGYDEFNRTCQAWNAYADIARYDQVDSGI</sequence>
<dbReference type="InterPro" id="IPR001117">
    <property type="entry name" value="Cu-oxidase_2nd"/>
</dbReference>
<dbReference type="InterPro" id="IPR011707">
    <property type="entry name" value="Cu-oxidase-like_N"/>
</dbReference>
<dbReference type="Proteomes" id="UP001610563">
    <property type="component" value="Unassembled WGS sequence"/>
</dbReference>
<feature type="domain" description="Plastocyanin-like" evidence="5">
    <location>
        <begin position="85"/>
        <end position="245"/>
    </location>
</feature>
<dbReference type="PANTHER" id="PTHR11709:SF71">
    <property type="entry name" value="OXIDOREDUCTASE TPCJ"/>
    <property type="match status" value="1"/>
</dbReference>
<evidence type="ECO:0000259" key="5">
    <source>
        <dbReference type="Pfam" id="PF00394"/>
    </source>
</evidence>
<evidence type="ECO:0000256" key="3">
    <source>
        <dbReference type="ARBA" id="ARBA00023002"/>
    </source>
</evidence>
<dbReference type="InterPro" id="IPR008972">
    <property type="entry name" value="Cupredoxin"/>
</dbReference>
<accession>A0ABR4FY11</accession>
<dbReference type="PROSITE" id="PS00080">
    <property type="entry name" value="MULTICOPPER_OXIDASE2"/>
    <property type="match status" value="1"/>
</dbReference>
<dbReference type="InterPro" id="IPR033138">
    <property type="entry name" value="Cu_oxidase_CS"/>
</dbReference>